<dbReference type="RefSeq" id="WP_107349316.1">
    <property type="nucleotide sequence ID" value="NZ_PYMH01000005.1"/>
</dbReference>
<dbReference type="NCBIfam" id="NF007139">
    <property type="entry name" value="PRK09585.1-3"/>
    <property type="match status" value="1"/>
</dbReference>
<comment type="catalytic activity">
    <reaction evidence="1">
        <text>1,6-anhydro-N-acetyl-beta-muramate + ATP + H2O = N-acetyl-D-muramate 6-phosphate + ADP + H(+)</text>
        <dbReference type="Rhea" id="RHEA:24952"/>
        <dbReference type="ChEBI" id="CHEBI:15377"/>
        <dbReference type="ChEBI" id="CHEBI:15378"/>
        <dbReference type="ChEBI" id="CHEBI:30616"/>
        <dbReference type="ChEBI" id="CHEBI:58690"/>
        <dbReference type="ChEBI" id="CHEBI:58722"/>
        <dbReference type="ChEBI" id="CHEBI:456216"/>
        <dbReference type="EC" id="2.7.1.170"/>
    </reaction>
</comment>
<comment type="function">
    <text evidence="1">Catalyzes the specific phosphorylation of 1,6-anhydro-N-acetylmuramic acid (anhMurNAc) with the simultaneous cleavage of the 1,6-anhydro ring, generating MurNAc-6-P. Is required for the utilization of anhMurNAc either imported from the medium or derived from its own cell wall murein, and thus plays a role in cell wall recycling.</text>
</comment>
<dbReference type="GO" id="GO:0009254">
    <property type="term" value="P:peptidoglycan turnover"/>
    <property type="evidence" value="ECO:0007669"/>
    <property type="project" value="UniProtKB-UniRule"/>
</dbReference>
<dbReference type="UniPathway" id="UPA00343"/>
<dbReference type="InterPro" id="IPR005338">
    <property type="entry name" value="Anhydro_N_Ac-Mur_kinase"/>
</dbReference>
<dbReference type="CDD" id="cd24050">
    <property type="entry name" value="ASKHA_NBD_ANMK"/>
    <property type="match status" value="1"/>
</dbReference>
<accession>A0A2T3IYM6</accession>
<comment type="pathway">
    <text evidence="1">Amino-sugar metabolism; 1,6-anhydro-N-acetylmuramate degradation.</text>
</comment>
<evidence type="ECO:0000256" key="1">
    <source>
        <dbReference type="HAMAP-Rule" id="MF_01270"/>
    </source>
</evidence>
<keyword evidence="1 2" id="KW-0418">Kinase</keyword>
<keyword evidence="1" id="KW-0547">Nucleotide-binding</keyword>
<evidence type="ECO:0000313" key="3">
    <source>
        <dbReference type="Proteomes" id="UP000241222"/>
    </source>
</evidence>
<dbReference type="HAMAP" id="MF_01270">
    <property type="entry name" value="AnhMurNAc_kinase"/>
    <property type="match status" value="1"/>
</dbReference>
<dbReference type="OrthoDB" id="9763949at2"/>
<evidence type="ECO:0000313" key="2">
    <source>
        <dbReference type="EMBL" id="PSU33683.1"/>
    </source>
</evidence>
<comment type="pathway">
    <text evidence="1">Cell wall biogenesis; peptidoglycan recycling.</text>
</comment>
<dbReference type="GO" id="GO:0016773">
    <property type="term" value="F:phosphotransferase activity, alcohol group as acceptor"/>
    <property type="evidence" value="ECO:0007669"/>
    <property type="project" value="UniProtKB-UniRule"/>
</dbReference>
<name>A0A2T3IYM6_9GAMM</name>
<dbReference type="Proteomes" id="UP000241222">
    <property type="component" value="Unassembled WGS sequence"/>
</dbReference>
<dbReference type="AlphaFoldDB" id="A0A2T3IYM6"/>
<protein>
    <recommendedName>
        <fullName evidence="1">Anhydro-N-acetylmuramic acid kinase</fullName>
        <ecNumber evidence="1">2.7.1.170</ecNumber>
    </recommendedName>
    <alternativeName>
        <fullName evidence="1">AnhMurNAc kinase</fullName>
    </alternativeName>
</protein>
<dbReference type="Pfam" id="PF03702">
    <property type="entry name" value="AnmK"/>
    <property type="match status" value="1"/>
</dbReference>
<keyword evidence="1" id="KW-0808">Transferase</keyword>
<dbReference type="Gene3D" id="3.30.420.40">
    <property type="match status" value="2"/>
</dbReference>
<gene>
    <name evidence="1" type="primary">anmK</name>
    <name evidence="2" type="ORF">C9I99_13015</name>
</gene>
<reference evidence="2 3" key="1">
    <citation type="submission" date="2018-03" db="EMBL/GenBank/DDBJ databases">
        <title>Whole genome sequencing of Histamine producing bacteria.</title>
        <authorList>
            <person name="Butler K."/>
        </authorList>
    </citation>
    <scope>NUCLEOTIDE SEQUENCE [LARGE SCALE GENOMIC DNA]</scope>
    <source>
        <strain evidence="2 3">JCM 13586</strain>
    </source>
</reference>
<dbReference type="EC" id="2.7.1.170" evidence="1"/>
<dbReference type="GO" id="GO:0016301">
    <property type="term" value="F:kinase activity"/>
    <property type="evidence" value="ECO:0007669"/>
    <property type="project" value="UniProtKB-KW"/>
</dbReference>
<comment type="similarity">
    <text evidence="1">Belongs to the anhydro-N-acetylmuramic acid kinase family.</text>
</comment>
<keyword evidence="1" id="KW-0119">Carbohydrate metabolism</keyword>
<sequence length="375" mass="40225">MTRELYIGVMSGTSLDGVDTALVAFDSHAAQASKPELLATDAYPMPDTLKSALLDVCIGQATNLRQIGQLDHQLGHLFADAVNQLLEKAEVDASAVTAVGNHGQTVYHQPDGECPFTMQLGDANIVAVKTGITTVADFRRKDMALGGQGAPLVPAFHQGLFSEQDSTTVVLNIGGIANISVLQPEQPVIGYDTGPGNMLMDAWVYLHHGQKYDKEGAFAASGKVNPSLLAKLMADPYLGRSYPKSTGREHYNLPWLEEQLTRLGNVVPEQDVQATLLQFTAQTIAEQVTCFAHGEQPRLLVCGGGVNNPFLMSRLAELLPAWSVANTCDAGIDPDYMEAMAFAWLARQRIHGQPSNLPEVTGASQLASLGVIYPV</sequence>
<dbReference type="UniPathway" id="UPA00544"/>
<keyword evidence="3" id="KW-1185">Reference proteome</keyword>
<dbReference type="EMBL" id="PYMH01000005">
    <property type="protein sequence ID" value="PSU33683.1"/>
    <property type="molecule type" value="Genomic_DNA"/>
</dbReference>
<dbReference type="GO" id="GO:0097175">
    <property type="term" value="P:1,6-anhydro-N-acetyl-beta-muramic acid catabolic process"/>
    <property type="evidence" value="ECO:0007669"/>
    <property type="project" value="UniProtKB-UniRule"/>
</dbReference>
<proteinExistence type="inferred from homology"/>
<comment type="caution">
    <text evidence="2">The sequence shown here is derived from an EMBL/GenBank/DDBJ whole genome shotgun (WGS) entry which is preliminary data.</text>
</comment>
<keyword evidence="1" id="KW-0067">ATP-binding</keyword>
<dbReference type="InterPro" id="IPR043129">
    <property type="entry name" value="ATPase_NBD"/>
</dbReference>
<feature type="binding site" evidence="1">
    <location>
        <begin position="12"/>
        <end position="19"/>
    </location>
    <ligand>
        <name>ATP</name>
        <dbReference type="ChEBI" id="CHEBI:30616"/>
    </ligand>
</feature>
<dbReference type="PANTHER" id="PTHR30605">
    <property type="entry name" value="ANHYDRO-N-ACETYLMURAMIC ACID KINASE"/>
    <property type="match status" value="1"/>
</dbReference>
<organism evidence="2 3">
    <name type="scientific">Photobacterium lutimaris</name>
    <dbReference type="NCBI Taxonomy" id="388278"/>
    <lineage>
        <taxon>Bacteria</taxon>
        <taxon>Pseudomonadati</taxon>
        <taxon>Pseudomonadota</taxon>
        <taxon>Gammaproteobacteria</taxon>
        <taxon>Vibrionales</taxon>
        <taxon>Vibrionaceae</taxon>
        <taxon>Photobacterium</taxon>
    </lineage>
</organism>
<dbReference type="GO" id="GO:0005524">
    <property type="term" value="F:ATP binding"/>
    <property type="evidence" value="ECO:0007669"/>
    <property type="project" value="UniProtKB-UniRule"/>
</dbReference>
<dbReference type="PANTHER" id="PTHR30605:SF0">
    <property type="entry name" value="ANHYDRO-N-ACETYLMURAMIC ACID KINASE"/>
    <property type="match status" value="1"/>
</dbReference>
<dbReference type="NCBIfam" id="NF007148">
    <property type="entry name" value="PRK09585.3-2"/>
    <property type="match status" value="1"/>
</dbReference>
<dbReference type="SUPFAM" id="SSF53067">
    <property type="entry name" value="Actin-like ATPase domain"/>
    <property type="match status" value="1"/>
</dbReference>
<dbReference type="GO" id="GO:0006040">
    <property type="term" value="P:amino sugar metabolic process"/>
    <property type="evidence" value="ECO:0007669"/>
    <property type="project" value="InterPro"/>
</dbReference>